<evidence type="ECO:0000313" key="2">
    <source>
        <dbReference type="EMBL" id="RGM04568.1"/>
    </source>
</evidence>
<evidence type="ECO:0000256" key="1">
    <source>
        <dbReference type="SAM" id="Phobius"/>
    </source>
</evidence>
<protein>
    <submittedName>
        <fullName evidence="2">Uncharacterized protein</fullName>
    </submittedName>
</protein>
<dbReference type="EMBL" id="QSSQ01000009">
    <property type="protein sequence ID" value="RGM04568.1"/>
    <property type="molecule type" value="Genomic_DNA"/>
</dbReference>
<comment type="caution">
    <text evidence="2">The sequence shown here is derived from an EMBL/GenBank/DDBJ whole genome shotgun (WGS) entry which is preliminary data.</text>
</comment>
<organism evidence="2 3">
    <name type="scientific">Hungatella hathewayi</name>
    <dbReference type="NCBI Taxonomy" id="154046"/>
    <lineage>
        <taxon>Bacteria</taxon>
        <taxon>Bacillati</taxon>
        <taxon>Bacillota</taxon>
        <taxon>Clostridia</taxon>
        <taxon>Lachnospirales</taxon>
        <taxon>Lachnospiraceae</taxon>
        <taxon>Hungatella</taxon>
    </lineage>
</organism>
<proteinExistence type="predicted"/>
<feature type="transmembrane region" description="Helical" evidence="1">
    <location>
        <begin position="21"/>
        <end position="39"/>
    </location>
</feature>
<accession>A0A3E4U8C5</accession>
<evidence type="ECO:0000313" key="3">
    <source>
        <dbReference type="Proteomes" id="UP000261257"/>
    </source>
</evidence>
<keyword evidence="1" id="KW-1133">Transmembrane helix</keyword>
<keyword evidence="1" id="KW-0812">Transmembrane</keyword>
<dbReference type="AlphaFoldDB" id="A0A3E4U8C5"/>
<name>A0A3E4U8C5_9FIRM</name>
<dbReference type="Proteomes" id="UP000261257">
    <property type="component" value="Unassembled WGS sequence"/>
</dbReference>
<keyword evidence="1" id="KW-0472">Membrane</keyword>
<gene>
    <name evidence="2" type="ORF">DXC39_12035</name>
</gene>
<sequence length="59" mass="6755">MILRNTWLKRTGLTATLGIKAMFNIAGFVVIMPLTNMYATKSVRENNLIMEMSYSQEKI</sequence>
<reference evidence="2 3" key="1">
    <citation type="submission" date="2018-08" db="EMBL/GenBank/DDBJ databases">
        <title>A genome reference for cultivated species of the human gut microbiota.</title>
        <authorList>
            <person name="Zou Y."/>
            <person name="Xue W."/>
            <person name="Luo G."/>
        </authorList>
    </citation>
    <scope>NUCLEOTIDE SEQUENCE [LARGE SCALE GENOMIC DNA]</scope>
    <source>
        <strain evidence="2 3">TF05-11AC</strain>
    </source>
</reference>